<accession>A0ABN7WJX9</accession>
<dbReference type="Proteomes" id="UP000789901">
    <property type="component" value="Unassembled WGS sequence"/>
</dbReference>
<keyword evidence="2" id="KW-1185">Reference proteome</keyword>
<evidence type="ECO:0000313" key="1">
    <source>
        <dbReference type="EMBL" id="CAG8833306.1"/>
    </source>
</evidence>
<dbReference type="EMBL" id="CAJVQB010047078">
    <property type="protein sequence ID" value="CAG8833306.1"/>
    <property type="molecule type" value="Genomic_DNA"/>
</dbReference>
<sequence>MGFKNKFIVKQLIANITFFPIFYRVDKLDIVVSSIGNLDENRLYNVEIYSESIYINKITGSNLDEVWNQVAFLKKYTRSYLFGITNTLVQEHLNTANSESPTCTVKE</sequence>
<protein>
    <submittedName>
        <fullName evidence="1">7122_t:CDS:1</fullName>
    </submittedName>
</protein>
<reference evidence="1 2" key="1">
    <citation type="submission" date="2021-06" db="EMBL/GenBank/DDBJ databases">
        <authorList>
            <person name="Kallberg Y."/>
            <person name="Tangrot J."/>
            <person name="Rosling A."/>
        </authorList>
    </citation>
    <scope>NUCLEOTIDE SEQUENCE [LARGE SCALE GENOMIC DNA]</scope>
    <source>
        <strain evidence="1 2">120-4 pot B 10/14</strain>
    </source>
</reference>
<comment type="caution">
    <text evidence="1">The sequence shown here is derived from an EMBL/GenBank/DDBJ whole genome shotgun (WGS) entry which is preliminary data.</text>
</comment>
<organism evidence="1 2">
    <name type="scientific">Gigaspora margarita</name>
    <dbReference type="NCBI Taxonomy" id="4874"/>
    <lineage>
        <taxon>Eukaryota</taxon>
        <taxon>Fungi</taxon>
        <taxon>Fungi incertae sedis</taxon>
        <taxon>Mucoromycota</taxon>
        <taxon>Glomeromycotina</taxon>
        <taxon>Glomeromycetes</taxon>
        <taxon>Diversisporales</taxon>
        <taxon>Gigasporaceae</taxon>
        <taxon>Gigaspora</taxon>
    </lineage>
</organism>
<gene>
    <name evidence="1" type="ORF">GMARGA_LOCUS31485</name>
</gene>
<name>A0ABN7WJX9_GIGMA</name>
<evidence type="ECO:0000313" key="2">
    <source>
        <dbReference type="Proteomes" id="UP000789901"/>
    </source>
</evidence>
<proteinExistence type="predicted"/>